<keyword evidence="2" id="KW-1185">Reference proteome</keyword>
<gene>
    <name evidence="1" type="ORF">J4G33_15410</name>
</gene>
<reference evidence="1" key="1">
    <citation type="submission" date="2021-03" db="EMBL/GenBank/DDBJ databases">
        <title>Actinotalea soli sp. nov., isolated from soil.</title>
        <authorList>
            <person name="Ping W."/>
            <person name="Zhang J."/>
        </authorList>
    </citation>
    <scope>NUCLEOTIDE SEQUENCE</scope>
    <source>
        <strain evidence="1">BY-33</strain>
    </source>
</reference>
<dbReference type="RefSeq" id="WP_208056870.1">
    <property type="nucleotide sequence ID" value="NZ_JAGEMK010000010.1"/>
</dbReference>
<proteinExistence type="predicted"/>
<name>A0A939LS97_9CELL</name>
<protein>
    <submittedName>
        <fullName evidence="1">NYN domain-containing protein</fullName>
    </submittedName>
</protein>
<comment type="caution">
    <text evidence="1">The sequence shown here is derived from an EMBL/GenBank/DDBJ whole genome shotgun (WGS) entry which is preliminary data.</text>
</comment>
<dbReference type="EMBL" id="JAGEMK010000010">
    <property type="protein sequence ID" value="MBO1753194.1"/>
    <property type="molecule type" value="Genomic_DNA"/>
</dbReference>
<accession>A0A939LS97</accession>
<evidence type="ECO:0000313" key="2">
    <source>
        <dbReference type="Proteomes" id="UP000664209"/>
    </source>
</evidence>
<evidence type="ECO:0000313" key="1">
    <source>
        <dbReference type="EMBL" id="MBO1753194.1"/>
    </source>
</evidence>
<dbReference type="AlphaFoldDB" id="A0A939LS97"/>
<sequence>MAGTVLIVDAANVVGSRPDGWWRDRVGAAERLLVALADHATRSGHPALAGDGPNQVVVVLEGQARGARDECGPGLTVVRAERDGDGCIVEQVRERAGQDVLVVTSDRELQGRVVAEGAQVQGAGWLLRQLDACGPAVDQR</sequence>
<dbReference type="Proteomes" id="UP000664209">
    <property type="component" value="Unassembled WGS sequence"/>
</dbReference>
<organism evidence="1 2">
    <name type="scientific">Actinotalea soli</name>
    <dbReference type="NCBI Taxonomy" id="2819234"/>
    <lineage>
        <taxon>Bacteria</taxon>
        <taxon>Bacillati</taxon>
        <taxon>Actinomycetota</taxon>
        <taxon>Actinomycetes</taxon>
        <taxon>Micrococcales</taxon>
        <taxon>Cellulomonadaceae</taxon>
        <taxon>Actinotalea</taxon>
    </lineage>
</organism>